<dbReference type="Proteomes" id="UP000501690">
    <property type="component" value="Linkage Group LG7"/>
</dbReference>
<feature type="region of interest" description="Disordered" evidence="1">
    <location>
        <begin position="1"/>
        <end position="27"/>
    </location>
</feature>
<protein>
    <submittedName>
        <fullName evidence="2">Uncharacterized protein</fullName>
    </submittedName>
</protein>
<gene>
    <name evidence="2" type="ORF">DEO72_LG7g521</name>
</gene>
<dbReference type="AlphaFoldDB" id="A0A4D6MET0"/>
<evidence type="ECO:0000256" key="1">
    <source>
        <dbReference type="SAM" id="MobiDB-lite"/>
    </source>
</evidence>
<dbReference type="EMBL" id="CP039351">
    <property type="protein sequence ID" value="QCD99240.1"/>
    <property type="molecule type" value="Genomic_DNA"/>
</dbReference>
<name>A0A4D6MET0_VIGUN</name>
<proteinExistence type="predicted"/>
<evidence type="ECO:0000313" key="3">
    <source>
        <dbReference type="Proteomes" id="UP000501690"/>
    </source>
</evidence>
<sequence>MSPASRTSNELSSSGFNHGWGATAGGATAGLARPATLSAAVGAVTGGSGGTRSLRESESCLEDKMRLRERSRARKIKGKNCNANADGLQRWPASSMQVMACPVMEVSGDRILGREEGAAVVEGMNFIFN</sequence>
<evidence type="ECO:0000313" key="2">
    <source>
        <dbReference type="EMBL" id="QCD99240.1"/>
    </source>
</evidence>
<keyword evidence="3" id="KW-1185">Reference proteome</keyword>
<feature type="compositionally biased region" description="Polar residues" evidence="1">
    <location>
        <begin position="1"/>
        <end position="16"/>
    </location>
</feature>
<reference evidence="2 3" key="1">
    <citation type="submission" date="2019-04" db="EMBL/GenBank/DDBJ databases">
        <title>An improved genome assembly and genetic linkage map for asparagus bean, Vigna unguiculata ssp. sesquipedialis.</title>
        <authorList>
            <person name="Xia Q."/>
            <person name="Zhang R."/>
            <person name="Dong Y."/>
        </authorList>
    </citation>
    <scope>NUCLEOTIDE SEQUENCE [LARGE SCALE GENOMIC DNA]</scope>
    <source>
        <tissue evidence="2">Leaf</tissue>
    </source>
</reference>
<organism evidence="2 3">
    <name type="scientific">Vigna unguiculata</name>
    <name type="common">Cowpea</name>
    <dbReference type="NCBI Taxonomy" id="3917"/>
    <lineage>
        <taxon>Eukaryota</taxon>
        <taxon>Viridiplantae</taxon>
        <taxon>Streptophyta</taxon>
        <taxon>Embryophyta</taxon>
        <taxon>Tracheophyta</taxon>
        <taxon>Spermatophyta</taxon>
        <taxon>Magnoliopsida</taxon>
        <taxon>eudicotyledons</taxon>
        <taxon>Gunneridae</taxon>
        <taxon>Pentapetalae</taxon>
        <taxon>rosids</taxon>
        <taxon>fabids</taxon>
        <taxon>Fabales</taxon>
        <taxon>Fabaceae</taxon>
        <taxon>Papilionoideae</taxon>
        <taxon>50 kb inversion clade</taxon>
        <taxon>NPAAA clade</taxon>
        <taxon>indigoferoid/millettioid clade</taxon>
        <taxon>Phaseoleae</taxon>
        <taxon>Vigna</taxon>
    </lineage>
</organism>
<accession>A0A4D6MET0</accession>